<keyword evidence="8" id="KW-1185">Reference proteome</keyword>
<dbReference type="InterPro" id="IPR031986">
    <property type="entry name" value="GD_N"/>
</dbReference>
<gene>
    <name evidence="7" type="ORF">NTEN_LOCUS20015</name>
</gene>
<dbReference type="CDD" id="cd00190">
    <property type="entry name" value="Tryp_SPc"/>
    <property type="match status" value="1"/>
</dbReference>
<evidence type="ECO:0000256" key="2">
    <source>
        <dbReference type="ARBA" id="ARBA00022670"/>
    </source>
</evidence>
<keyword evidence="2" id="KW-0645">Protease</keyword>
<dbReference type="OrthoDB" id="8170759at2759"/>
<dbReference type="Gene3D" id="2.40.10.10">
    <property type="entry name" value="Trypsin-like serine proteases"/>
    <property type="match status" value="1"/>
</dbReference>
<dbReference type="Gene3D" id="3.40.395.10">
    <property type="entry name" value="Adenoviral Proteinase, Chain A"/>
    <property type="match status" value="1"/>
</dbReference>
<evidence type="ECO:0000256" key="4">
    <source>
        <dbReference type="ARBA" id="ARBA00023157"/>
    </source>
</evidence>
<feature type="domain" description="Ubiquitin-like protease family profile" evidence="6">
    <location>
        <begin position="115"/>
        <end position="278"/>
    </location>
</feature>
<dbReference type="InterPro" id="IPR001314">
    <property type="entry name" value="Peptidase_S1A"/>
</dbReference>
<comment type="similarity">
    <text evidence="1">Belongs to the peptidase C48 family.</text>
</comment>
<name>A0A6H5HHD1_9HEMI</name>
<dbReference type="Pfam" id="PF00089">
    <property type="entry name" value="Trypsin"/>
    <property type="match status" value="1"/>
</dbReference>
<dbReference type="InterPro" id="IPR018114">
    <property type="entry name" value="TRYPSIN_HIS"/>
</dbReference>
<dbReference type="EMBL" id="CADCXU010029342">
    <property type="protein sequence ID" value="CAB0015675.1"/>
    <property type="molecule type" value="Genomic_DNA"/>
</dbReference>
<dbReference type="FunFam" id="2.40.10.10:FF:000068">
    <property type="entry name" value="transmembrane protease serine 2"/>
    <property type="match status" value="1"/>
</dbReference>
<evidence type="ECO:0000313" key="7">
    <source>
        <dbReference type="EMBL" id="CAB0015675.1"/>
    </source>
</evidence>
<dbReference type="PROSITE" id="PS00134">
    <property type="entry name" value="TRYPSIN_HIS"/>
    <property type="match status" value="1"/>
</dbReference>
<dbReference type="PROSITE" id="PS50600">
    <property type="entry name" value="ULP_PROTEASE"/>
    <property type="match status" value="1"/>
</dbReference>
<dbReference type="AlphaFoldDB" id="A0A6H5HHD1"/>
<keyword evidence="4" id="KW-1015">Disulfide bond</keyword>
<dbReference type="InterPro" id="IPR043504">
    <property type="entry name" value="Peptidase_S1_PA_chymotrypsin"/>
</dbReference>
<dbReference type="SUPFAM" id="SSF54001">
    <property type="entry name" value="Cysteine proteinases"/>
    <property type="match status" value="1"/>
</dbReference>
<dbReference type="PANTHER" id="PTHR24260:SF143">
    <property type="entry name" value="SERINE PROTEASE GD-LIKE PROTEIN"/>
    <property type="match status" value="1"/>
</dbReference>
<reference evidence="7 8" key="1">
    <citation type="submission" date="2020-02" db="EMBL/GenBank/DDBJ databases">
        <authorList>
            <person name="Ferguson B K."/>
        </authorList>
    </citation>
    <scope>NUCLEOTIDE SEQUENCE [LARGE SCALE GENOMIC DNA]</scope>
</reference>
<evidence type="ECO:0008006" key="9">
    <source>
        <dbReference type="Google" id="ProtNLM"/>
    </source>
</evidence>
<sequence length="968" mass="111399">MKILYSQIKEKLHVAKEKVIEEKNKDREDLPAIPPEVYVKTVQKQSKTKPKYNKEIIKTIDHELKTAQIIPRHHNTKEKIHLSNIRRPKKFSESVINAWDDTLDRSEVLTKKFGLNITREDLLTLRESNWLNDKIINFYMELIDQRSRQNHKLPTTFSFNTFLYVSLKAGGYTRVKNYTRKTDLFEKDIIFIPIFKAAHWRLITIYIKLQKIEYLDSLGKDGTDILEDIKNYLTEEHNHKKGTPLDTTNWKFTQRTDIPLQQNNDDCGVFVCQYAKSLGSSEEIQIKHSQIPESEEQFLSNTGEAFRRDAKRMPFFREKRQSSFCFIPGPQPGEPKWLRRPYSQHFLGIRSRSMRKHFVCTEIGQFKKNKLTFRFHKTRKVWRRSQQLRCVWNHCANGVMLRPDVSGVAIRDGLVCGVQDSVYGTTRHWIGRFVLFYSIQILFYMPEIREHPVLTPCYQLLTVISTTFDTVHSLTTGIEHPFGDNAPDVSANHWISVEPYKRPETPHARYEGNNHRDKIMLSPSRIYGFLTILPLVCPSAALSAPASPCPAIFDYALDRNYVWIGRLRVSGRQVALPVVTRVYLALSVALQSRYVGLLELTDPVELAIDRIYRGADRINYTIRFPLPYPIPALTAVVVNNVTVCYNRRPTLSLVTTILLEHTFPTNPAYLDGRSQTSLYEEPHDVCGRAGRSADPMRLAGFGEWPWLAAVLLERDRGLEFHCTGNLLTEKHVITAAHCVKTRSGRQYAPRKFVVYLGKYDLSKWDEPNSQIRAVENVVIHPDYLKRTYTADLAIMVLEEPAVFDYFVRPVCLWREGGSLGPYVGRLGAVAGWDREPAGRQSLNARPRLFYLPLVDQEECLRSHRDYFYVTSGDTFCAGLRNGTGPCYGDSGSGFVLPMATMDNDVVPATSVVDDFAVDRMSVVWFLRGIVSLSLLDPYRQTCDLTNYLVFTDVAKFTDWIADTIENTF</sequence>
<evidence type="ECO:0000259" key="6">
    <source>
        <dbReference type="PROSITE" id="PS50600"/>
    </source>
</evidence>
<dbReference type="InterPro" id="IPR051333">
    <property type="entry name" value="CLIP_Serine_Protease"/>
</dbReference>
<dbReference type="InterPro" id="IPR003653">
    <property type="entry name" value="Peptidase_C48_C"/>
</dbReference>
<dbReference type="PANTHER" id="PTHR24260">
    <property type="match status" value="1"/>
</dbReference>
<evidence type="ECO:0000259" key="5">
    <source>
        <dbReference type="PROSITE" id="PS50240"/>
    </source>
</evidence>
<dbReference type="GO" id="GO:0008234">
    <property type="term" value="F:cysteine-type peptidase activity"/>
    <property type="evidence" value="ECO:0007669"/>
    <property type="project" value="InterPro"/>
</dbReference>
<dbReference type="InterPro" id="IPR001254">
    <property type="entry name" value="Trypsin_dom"/>
</dbReference>
<feature type="domain" description="Peptidase S1" evidence="5">
    <location>
        <begin position="685"/>
        <end position="965"/>
    </location>
</feature>
<accession>A0A6H5HHD1</accession>
<evidence type="ECO:0000256" key="3">
    <source>
        <dbReference type="ARBA" id="ARBA00022801"/>
    </source>
</evidence>
<dbReference type="PROSITE" id="PS50240">
    <property type="entry name" value="TRYPSIN_DOM"/>
    <property type="match status" value="1"/>
</dbReference>
<organism evidence="7 8">
    <name type="scientific">Nesidiocoris tenuis</name>
    <dbReference type="NCBI Taxonomy" id="355587"/>
    <lineage>
        <taxon>Eukaryota</taxon>
        <taxon>Metazoa</taxon>
        <taxon>Ecdysozoa</taxon>
        <taxon>Arthropoda</taxon>
        <taxon>Hexapoda</taxon>
        <taxon>Insecta</taxon>
        <taxon>Pterygota</taxon>
        <taxon>Neoptera</taxon>
        <taxon>Paraneoptera</taxon>
        <taxon>Hemiptera</taxon>
        <taxon>Heteroptera</taxon>
        <taxon>Panheteroptera</taxon>
        <taxon>Cimicomorpha</taxon>
        <taxon>Miridae</taxon>
        <taxon>Dicyphina</taxon>
        <taxon>Nesidiocoris</taxon>
    </lineage>
</organism>
<dbReference type="SUPFAM" id="SSF50494">
    <property type="entry name" value="Trypsin-like serine proteases"/>
    <property type="match status" value="1"/>
</dbReference>
<protein>
    <recommendedName>
        <fullName evidence="9">Ubiquitin-like protease family profile domain-containing protein</fullName>
    </recommendedName>
</protein>
<dbReference type="Proteomes" id="UP000479000">
    <property type="component" value="Unassembled WGS sequence"/>
</dbReference>
<dbReference type="Pfam" id="PF02902">
    <property type="entry name" value="Peptidase_C48"/>
    <property type="match status" value="1"/>
</dbReference>
<dbReference type="SMART" id="SM00020">
    <property type="entry name" value="Tryp_SPc"/>
    <property type="match status" value="1"/>
</dbReference>
<dbReference type="GO" id="GO:0006508">
    <property type="term" value="P:proteolysis"/>
    <property type="evidence" value="ECO:0007669"/>
    <property type="project" value="UniProtKB-KW"/>
</dbReference>
<evidence type="ECO:0000256" key="1">
    <source>
        <dbReference type="ARBA" id="ARBA00005234"/>
    </source>
</evidence>
<dbReference type="GO" id="GO:0004252">
    <property type="term" value="F:serine-type endopeptidase activity"/>
    <property type="evidence" value="ECO:0007669"/>
    <property type="project" value="InterPro"/>
</dbReference>
<proteinExistence type="inferred from homology"/>
<keyword evidence="3" id="KW-0378">Hydrolase</keyword>
<dbReference type="InterPro" id="IPR009003">
    <property type="entry name" value="Peptidase_S1_PA"/>
</dbReference>
<dbReference type="InterPro" id="IPR038765">
    <property type="entry name" value="Papain-like_cys_pep_sf"/>
</dbReference>
<dbReference type="PRINTS" id="PR00722">
    <property type="entry name" value="CHYMOTRYPSIN"/>
</dbReference>
<dbReference type="Pfam" id="PF16030">
    <property type="entry name" value="GD_N"/>
    <property type="match status" value="1"/>
</dbReference>
<evidence type="ECO:0000313" key="8">
    <source>
        <dbReference type="Proteomes" id="UP000479000"/>
    </source>
</evidence>